<evidence type="ECO:0000256" key="1">
    <source>
        <dbReference type="ARBA" id="ARBA00022490"/>
    </source>
</evidence>
<dbReference type="GO" id="GO:0043743">
    <property type="term" value="F:LPPG:FO 2-phospho-L-lactate transferase activity"/>
    <property type="evidence" value="ECO:0007669"/>
    <property type="project" value="InterPro"/>
</dbReference>
<reference evidence="4" key="1">
    <citation type="submission" date="2017-09" db="EMBL/GenBank/DDBJ databases">
        <title>Depth-based differentiation of microbial function through sediment-hosted aquifers and enrichment of novel symbionts in the deep terrestrial subsurface.</title>
        <authorList>
            <person name="Probst A.J."/>
            <person name="Ladd B."/>
            <person name="Jarett J.K."/>
            <person name="Geller-Mcgrath D.E."/>
            <person name="Sieber C.M.K."/>
            <person name="Emerson J.B."/>
            <person name="Anantharaman K."/>
            <person name="Thomas B.C."/>
            <person name="Malmstrom R."/>
            <person name="Stieglmeier M."/>
            <person name="Klingl A."/>
            <person name="Woyke T."/>
            <person name="Ryan C.M."/>
            <person name="Banfield J.F."/>
        </authorList>
    </citation>
    <scope>NUCLEOTIDE SEQUENCE [LARGE SCALE GENOMIC DNA]</scope>
</reference>
<proteinExistence type="inferred from homology"/>
<comment type="subcellular location">
    <subcellularLocation>
        <location evidence="2">Cytoplasm</location>
    </subcellularLocation>
</comment>
<sequence length="338" mass="37260">MKKKKIVVIGGGSGTYQVLLGLKKFPLDLTAVVTMSDSGGSSGRLRKDLGILPPGDVRRALLALSNLHIKKNTLKKLFDFRFNNGELAGHSIGNLLLAALTQITGRPDLAISEAQKILEVSGQVLPVTVDNTDLVARLEDGTIIRGEHDIDVREIKPDIPIAEVYLSPNAKVFPGAQKAICQADLIVLGPGDLYTSIIPNLLVTGVSEAINKSKSKLVYVCNLMTKHGETDNFTTTDFVREIKKYLKLDKKILDYLVVNEQIKLPVSVSSWYKKYHSVPVKIEPDNLEGTKLIKGSFVQPGKLIRHDPAKLAKTIMKIIKDEQLISKTGKVYRRMEDQ</sequence>
<dbReference type="InterPro" id="IPR002882">
    <property type="entry name" value="CofD"/>
</dbReference>
<comment type="similarity">
    <text evidence="2">Belongs to the gluconeogenesis factor family.</text>
</comment>
<dbReference type="AlphaFoldDB" id="A0A2M6XCB8"/>
<comment type="caution">
    <text evidence="3">The sequence shown here is derived from an EMBL/GenBank/DDBJ whole genome shotgun (WGS) entry which is preliminary data.</text>
</comment>
<dbReference type="EMBL" id="PEYO01000019">
    <property type="protein sequence ID" value="PIU03286.1"/>
    <property type="molecule type" value="Genomic_DNA"/>
</dbReference>
<dbReference type="InterPro" id="IPR038136">
    <property type="entry name" value="CofD-like_dom_sf"/>
</dbReference>
<evidence type="ECO:0000313" key="4">
    <source>
        <dbReference type="Proteomes" id="UP000228996"/>
    </source>
</evidence>
<dbReference type="InterPro" id="IPR010119">
    <property type="entry name" value="Gluconeogen_factor"/>
</dbReference>
<dbReference type="PANTHER" id="PTHR30135:SF3">
    <property type="entry name" value="GLUCONEOGENESIS FACTOR-RELATED"/>
    <property type="match status" value="1"/>
</dbReference>
<keyword evidence="1 2" id="KW-0963">Cytoplasm</keyword>
<dbReference type="CDD" id="cd07187">
    <property type="entry name" value="YvcK_like"/>
    <property type="match status" value="1"/>
</dbReference>
<dbReference type="SUPFAM" id="SSF142338">
    <property type="entry name" value="CofD-like"/>
    <property type="match status" value="1"/>
</dbReference>
<dbReference type="HAMAP" id="MF_00973">
    <property type="entry name" value="Gluconeogen_factor"/>
    <property type="match status" value="1"/>
</dbReference>
<protein>
    <recommendedName>
        <fullName evidence="2">Putative gluconeogenesis factor</fullName>
    </recommendedName>
</protein>
<gene>
    <name evidence="3" type="ORF">COT44_04125</name>
</gene>
<accession>A0A2M6XCB8</accession>
<dbReference type="PANTHER" id="PTHR30135">
    <property type="entry name" value="UNCHARACTERIZED PROTEIN YVCK-RELATED"/>
    <property type="match status" value="1"/>
</dbReference>
<name>A0A2M6XCB8_9BACT</name>
<dbReference type="Proteomes" id="UP000228996">
    <property type="component" value="Unassembled WGS sequence"/>
</dbReference>
<dbReference type="GO" id="GO:0005737">
    <property type="term" value="C:cytoplasm"/>
    <property type="evidence" value="ECO:0007669"/>
    <property type="project" value="UniProtKB-SubCell"/>
</dbReference>
<dbReference type="Gene3D" id="3.40.50.10680">
    <property type="entry name" value="CofD-like domains"/>
    <property type="match status" value="1"/>
</dbReference>
<evidence type="ECO:0000313" key="3">
    <source>
        <dbReference type="EMBL" id="PIU03286.1"/>
    </source>
</evidence>
<dbReference type="GO" id="GO:0008360">
    <property type="term" value="P:regulation of cell shape"/>
    <property type="evidence" value="ECO:0007669"/>
    <property type="project" value="UniProtKB-UniRule"/>
</dbReference>
<comment type="function">
    <text evidence="2">Required for morphogenesis under gluconeogenic growth conditions.</text>
</comment>
<evidence type="ECO:0000256" key="2">
    <source>
        <dbReference type="HAMAP-Rule" id="MF_00973"/>
    </source>
</evidence>
<dbReference type="NCBIfam" id="TIGR01826">
    <property type="entry name" value="CofD_related"/>
    <property type="match status" value="1"/>
</dbReference>
<dbReference type="Pfam" id="PF01933">
    <property type="entry name" value="CofD"/>
    <property type="match status" value="1"/>
</dbReference>
<organism evidence="3 4">
    <name type="scientific">Candidatus Shapirobacteria bacterium CG08_land_8_20_14_0_20_39_18</name>
    <dbReference type="NCBI Taxonomy" id="1974883"/>
    <lineage>
        <taxon>Bacteria</taxon>
        <taxon>Candidatus Shapironibacteriota</taxon>
    </lineage>
</organism>